<protein>
    <submittedName>
        <fullName evidence="7">Major facilitator superfamily domain-containing protein</fullName>
    </submittedName>
</protein>
<comment type="caution">
    <text evidence="7">The sequence shown here is derived from an EMBL/GenBank/DDBJ whole genome shotgun (WGS) entry which is preliminary data.</text>
</comment>
<dbReference type="PANTHER" id="PTHR23507">
    <property type="entry name" value="ZGC:174356"/>
    <property type="match status" value="1"/>
</dbReference>
<evidence type="ECO:0000313" key="7">
    <source>
        <dbReference type="EMBL" id="KAH7375536.1"/>
    </source>
</evidence>
<dbReference type="SUPFAM" id="SSF103473">
    <property type="entry name" value="MFS general substrate transporter"/>
    <property type="match status" value="2"/>
</dbReference>
<feature type="compositionally biased region" description="Basic and acidic residues" evidence="5">
    <location>
        <begin position="562"/>
        <end position="575"/>
    </location>
</feature>
<evidence type="ECO:0000256" key="5">
    <source>
        <dbReference type="SAM" id="MobiDB-lite"/>
    </source>
</evidence>
<feature type="transmembrane region" description="Helical" evidence="6">
    <location>
        <begin position="457"/>
        <end position="478"/>
    </location>
</feature>
<dbReference type="AlphaFoldDB" id="A0A8K0TV52"/>
<feature type="transmembrane region" description="Helical" evidence="6">
    <location>
        <begin position="298"/>
        <end position="320"/>
    </location>
</feature>
<proteinExistence type="predicted"/>
<dbReference type="GO" id="GO:0016020">
    <property type="term" value="C:membrane"/>
    <property type="evidence" value="ECO:0007669"/>
    <property type="project" value="UniProtKB-SubCell"/>
</dbReference>
<dbReference type="InterPro" id="IPR036259">
    <property type="entry name" value="MFS_trans_sf"/>
</dbReference>
<dbReference type="EMBL" id="JAGPXD010000001">
    <property type="protein sequence ID" value="KAH7375536.1"/>
    <property type="molecule type" value="Genomic_DNA"/>
</dbReference>
<evidence type="ECO:0000256" key="1">
    <source>
        <dbReference type="ARBA" id="ARBA00004141"/>
    </source>
</evidence>
<evidence type="ECO:0000313" key="8">
    <source>
        <dbReference type="Proteomes" id="UP000813385"/>
    </source>
</evidence>
<accession>A0A8K0TV52</accession>
<dbReference type="PANTHER" id="PTHR23507:SF13">
    <property type="entry name" value="MFS GENERAL SUBSTRATE TRANSPORTER"/>
    <property type="match status" value="1"/>
</dbReference>
<organism evidence="7 8">
    <name type="scientific">Plectosphaerella cucumerina</name>
    <dbReference type="NCBI Taxonomy" id="40658"/>
    <lineage>
        <taxon>Eukaryota</taxon>
        <taxon>Fungi</taxon>
        <taxon>Dikarya</taxon>
        <taxon>Ascomycota</taxon>
        <taxon>Pezizomycotina</taxon>
        <taxon>Sordariomycetes</taxon>
        <taxon>Hypocreomycetidae</taxon>
        <taxon>Glomerellales</taxon>
        <taxon>Plectosphaerellaceae</taxon>
        <taxon>Plectosphaerella</taxon>
    </lineage>
</organism>
<keyword evidence="2 6" id="KW-0812">Transmembrane</keyword>
<dbReference type="Proteomes" id="UP000813385">
    <property type="component" value="Unassembled WGS sequence"/>
</dbReference>
<dbReference type="InterPro" id="IPR011701">
    <property type="entry name" value="MFS"/>
</dbReference>
<comment type="subcellular location">
    <subcellularLocation>
        <location evidence="1">Membrane</location>
        <topology evidence="1">Multi-pass membrane protein</topology>
    </subcellularLocation>
</comment>
<keyword evidence="3 6" id="KW-1133">Transmembrane helix</keyword>
<feature type="region of interest" description="Disordered" evidence="5">
    <location>
        <begin position="1"/>
        <end position="43"/>
    </location>
</feature>
<name>A0A8K0TV52_9PEZI</name>
<feature type="region of interest" description="Disordered" evidence="5">
    <location>
        <begin position="551"/>
        <end position="575"/>
    </location>
</feature>
<evidence type="ECO:0000256" key="2">
    <source>
        <dbReference type="ARBA" id="ARBA00022692"/>
    </source>
</evidence>
<keyword evidence="4 6" id="KW-0472">Membrane</keyword>
<gene>
    <name evidence="7" type="ORF">B0T11DRAFT_345556</name>
</gene>
<evidence type="ECO:0000256" key="4">
    <source>
        <dbReference type="ARBA" id="ARBA00023136"/>
    </source>
</evidence>
<evidence type="ECO:0000256" key="6">
    <source>
        <dbReference type="SAM" id="Phobius"/>
    </source>
</evidence>
<feature type="transmembrane region" description="Helical" evidence="6">
    <location>
        <begin position="524"/>
        <end position="543"/>
    </location>
</feature>
<feature type="transmembrane region" description="Helical" evidence="6">
    <location>
        <begin position="115"/>
        <end position="135"/>
    </location>
</feature>
<feature type="transmembrane region" description="Helical" evidence="6">
    <location>
        <begin position="340"/>
        <end position="358"/>
    </location>
</feature>
<feature type="transmembrane region" description="Helical" evidence="6">
    <location>
        <begin position="55"/>
        <end position="77"/>
    </location>
</feature>
<reference evidence="7" key="1">
    <citation type="journal article" date="2021" name="Nat. Commun.">
        <title>Genetic determinants of endophytism in the Arabidopsis root mycobiome.</title>
        <authorList>
            <person name="Mesny F."/>
            <person name="Miyauchi S."/>
            <person name="Thiergart T."/>
            <person name="Pickel B."/>
            <person name="Atanasova L."/>
            <person name="Karlsson M."/>
            <person name="Huettel B."/>
            <person name="Barry K.W."/>
            <person name="Haridas S."/>
            <person name="Chen C."/>
            <person name="Bauer D."/>
            <person name="Andreopoulos W."/>
            <person name="Pangilinan J."/>
            <person name="LaButti K."/>
            <person name="Riley R."/>
            <person name="Lipzen A."/>
            <person name="Clum A."/>
            <person name="Drula E."/>
            <person name="Henrissat B."/>
            <person name="Kohler A."/>
            <person name="Grigoriev I.V."/>
            <person name="Martin F.M."/>
            <person name="Hacquard S."/>
        </authorList>
    </citation>
    <scope>NUCLEOTIDE SEQUENCE</scope>
    <source>
        <strain evidence="7">MPI-CAGE-AT-0016</strain>
    </source>
</reference>
<feature type="compositionally biased region" description="Polar residues" evidence="5">
    <location>
        <begin position="1"/>
        <end position="10"/>
    </location>
</feature>
<dbReference type="OrthoDB" id="5204190at2759"/>
<feature type="transmembrane region" description="Helical" evidence="6">
    <location>
        <begin position="490"/>
        <end position="512"/>
    </location>
</feature>
<sequence length="575" mass="61401">MAETNEQTPLLRNGAPRPGAESGDRPSGSDSPDGRPRSNLQVRPGARLFSPANRILFAGFLVSLTLSLTQVPIIYVFRVMTCDVYYSNHPPFDGPESRRCSRIEIDSATATHVSILGMTTSICGVFNLFICGALIKRLGTKWSLVSQTALLGLRVACQILAVSVGGRGGIIWMQATQIVGAFGGPRGYMLVLNTAVAEVVEKREHTGVFGRLQGAMMIGRAGGYLLGGVLGDALGIQSPFITAVGCFTMASIYGALFMPVSAAGDQQSLETKKGPSGFLAPIRILTPQRFRLANGKIVTHYGLVFLALGVFFGVFATGYAPILIQMYATSKFDFGTTENGILMSGNALILGVFLMFIFPKLIDAGRRWFASSHLASFRPDTPASSDDSGEFPTFTDMAEPVNGLMSAVEPIKPPHLPAGPDEDDEDSTFDLFFLRWSLVVDGLITSISAWATQGWHMYLVAFLLPFAAGSAPAAKGVITEMSPAYLRQDALSAITLVESAATLTTQGLFGLIYSSLSAIDRGNLTFFCNGGLALVAVGILLLARYPPADGTRLEPDDEGETEDRLTSGDETDATR</sequence>
<dbReference type="GO" id="GO:0022857">
    <property type="term" value="F:transmembrane transporter activity"/>
    <property type="evidence" value="ECO:0007669"/>
    <property type="project" value="InterPro"/>
</dbReference>
<evidence type="ECO:0000256" key="3">
    <source>
        <dbReference type="ARBA" id="ARBA00022989"/>
    </source>
</evidence>
<keyword evidence="8" id="KW-1185">Reference proteome</keyword>
<dbReference type="Gene3D" id="1.20.1250.20">
    <property type="entry name" value="MFS general substrate transporter like domains"/>
    <property type="match status" value="2"/>
</dbReference>
<dbReference type="Pfam" id="PF07690">
    <property type="entry name" value="MFS_1"/>
    <property type="match status" value="1"/>
</dbReference>